<dbReference type="SUPFAM" id="SSF46565">
    <property type="entry name" value="Chaperone J-domain"/>
    <property type="match status" value="1"/>
</dbReference>
<dbReference type="Gene3D" id="1.10.287.110">
    <property type="entry name" value="DnaJ domain"/>
    <property type="match status" value="1"/>
</dbReference>
<evidence type="ECO:0000313" key="10">
    <source>
        <dbReference type="EMBL" id="ANZ74336.1"/>
    </source>
</evidence>
<dbReference type="PANTHER" id="PTHR44653:SF2">
    <property type="entry name" value="DNAJ HOMOLOG SUBFAMILY C MEMBER 1"/>
    <property type="match status" value="1"/>
</dbReference>
<evidence type="ECO:0000256" key="8">
    <source>
        <dbReference type="SAM" id="SignalP"/>
    </source>
</evidence>
<evidence type="ECO:0000256" key="4">
    <source>
        <dbReference type="ARBA" id="ARBA00023136"/>
    </source>
</evidence>
<proteinExistence type="predicted"/>
<keyword evidence="2 8" id="KW-0732">Signal</keyword>
<feature type="compositionally biased region" description="Basic and acidic residues" evidence="6">
    <location>
        <begin position="255"/>
        <end position="268"/>
    </location>
</feature>
<dbReference type="Proteomes" id="UP000094565">
    <property type="component" value="Chromosome 1"/>
</dbReference>
<feature type="domain" description="J" evidence="9">
    <location>
        <begin position="40"/>
        <end position="117"/>
    </location>
</feature>
<name>A0A1B2J8M0_PICPA</name>
<evidence type="ECO:0000256" key="2">
    <source>
        <dbReference type="ARBA" id="ARBA00022729"/>
    </source>
</evidence>
<keyword evidence="3 7" id="KW-1133">Transmembrane helix</keyword>
<feature type="chain" id="PRO_5008539363" evidence="8">
    <location>
        <begin position="17"/>
        <end position="299"/>
    </location>
</feature>
<comment type="subcellular location">
    <subcellularLocation>
        <location evidence="5">Endomembrane system</location>
        <topology evidence="5">Single-pass membrane protein</topology>
    </subcellularLocation>
</comment>
<dbReference type="GO" id="GO:0012505">
    <property type="term" value="C:endomembrane system"/>
    <property type="evidence" value="ECO:0007669"/>
    <property type="project" value="UniProtKB-SubCell"/>
</dbReference>
<dbReference type="EMBL" id="CP014584">
    <property type="protein sequence ID" value="ANZ74336.1"/>
    <property type="molecule type" value="Genomic_DNA"/>
</dbReference>
<keyword evidence="1 7" id="KW-0812">Transmembrane</keyword>
<evidence type="ECO:0000259" key="9">
    <source>
        <dbReference type="PROSITE" id="PS50076"/>
    </source>
</evidence>
<feature type="transmembrane region" description="Helical" evidence="7">
    <location>
        <begin position="138"/>
        <end position="157"/>
    </location>
</feature>
<keyword evidence="11" id="KW-1185">Reference proteome</keyword>
<sequence>MKLHLVILCLITAVYCFSAVDREIFQLNHELRQEFGDNFNFYEWLKLPKGPSSTFEDIDNAYKKLSRKLHPDKVRQKKLSQQQFQQLKKKATERYQQLSAVGSILRSESKERYDYFLKHGFPVYKGNDYTYAKFRPSVLITVFILFALATLTHFVFIRLSAVQSRKRLSSLIEENKQLAWPQGVQDVTKVKDVKVYNEHLRKWFLVCFDGSVHYVENDKTYHVDPEEVELPSWQDSLPGKVIVRLIPQLAKKPRPPKETKKEDLDEKSKKTKKPTGDSKTLPNGKTIYKATKSGGRRRK</sequence>
<evidence type="ECO:0000256" key="5">
    <source>
        <dbReference type="ARBA" id="ARBA00037847"/>
    </source>
</evidence>
<dbReference type="InterPro" id="IPR036869">
    <property type="entry name" value="J_dom_sf"/>
</dbReference>
<accession>A0A1B2J8M0</accession>
<evidence type="ECO:0000256" key="3">
    <source>
        <dbReference type="ARBA" id="ARBA00022989"/>
    </source>
</evidence>
<feature type="signal peptide" evidence="8">
    <location>
        <begin position="1"/>
        <end position="16"/>
    </location>
</feature>
<gene>
    <name evidence="10" type="ORF">ATY40_BA7501727</name>
</gene>
<dbReference type="PROSITE" id="PS50076">
    <property type="entry name" value="DNAJ_2"/>
    <property type="match status" value="1"/>
</dbReference>
<keyword evidence="4 7" id="KW-0472">Membrane</keyword>
<protein>
    <submittedName>
        <fullName evidence="10">BA75_01727T0</fullName>
    </submittedName>
</protein>
<dbReference type="InterPro" id="IPR001623">
    <property type="entry name" value="DnaJ_domain"/>
</dbReference>
<evidence type="ECO:0000313" key="11">
    <source>
        <dbReference type="Proteomes" id="UP000094565"/>
    </source>
</evidence>
<dbReference type="SMART" id="SM00271">
    <property type="entry name" value="DnaJ"/>
    <property type="match status" value="1"/>
</dbReference>
<reference evidence="10 11" key="1">
    <citation type="submission" date="2016-02" db="EMBL/GenBank/DDBJ databases">
        <title>Comparative genomic and transcriptomic foundation for Pichia pastoris.</title>
        <authorList>
            <person name="Love K.R."/>
            <person name="Shah K.A."/>
            <person name="Whittaker C.A."/>
            <person name="Wu J."/>
            <person name="Bartlett M.C."/>
            <person name="Ma D."/>
            <person name="Leeson R.L."/>
            <person name="Priest M."/>
            <person name="Young S.K."/>
            <person name="Love J.C."/>
        </authorList>
    </citation>
    <scope>NUCLEOTIDE SEQUENCE [LARGE SCALE GENOMIC DNA]</scope>
    <source>
        <strain evidence="10 11">ATCC 28485</strain>
    </source>
</reference>
<dbReference type="AlphaFoldDB" id="A0A1B2J8M0"/>
<dbReference type="Pfam" id="PF00226">
    <property type="entry name" value="DnaJ"/>
    <property type="match status" value="1"/>
</dbReference>
<dbReference type="CDD" id="cd06257">
    <property type="entry name" value="DnaJ"/>
    <property type="match status" value="1"/>
</dbReference>
<dbReference type="OrthoDB" id="413400at2759"/>
<feature type="region of interest" description="Disordered" evidence="6">
    <location>
        <begin position="249"/>
        <end position="299"/>
    </location>
</feature>
<evidence type="ECO:0000256" key="1">
    <source>
        <dbReference type="ARBA" id="ARBA00022692"/>
    </source>
</evidence>
<dbReference type="InterPro" id="IPR052606">
    <property type="entry name" value="DnaJ_domain_protein"/>
</dbReference>
<evidence type="ECO:0000256" key="6">
    <source>
        <dbReference type="SAM" id="MobiDB-lite"/>
    </source>
</evidence>
<dbReference type="PANTHER" id="PTHR44653">
    <property type="entry name" value="DNAJ HOMOLOG SUBFAMILY C MEMBER 1"/>
    <property type="match status" value="1"/>
</dbReference>
<evidence type="ECO:0000256" key="7">
    <source>
        <dbReference type="SAM" id="Phobius"/>
    </source>
</evidence>
<organism evidence="10 11">
    <name type="scientific">Komagataella pastoris</name>
    <name type="common">Yeast</name>
    <name type="synonym">Pichia pastoris</name>
    <dbReference type="NCBI Taxonomy" id="4922"/>
    <lineage>
        <taxon>Eukaryota</taxon>
        <taxon>Fungi</taxon>
        <taxon>Dikarya</taxon>
        <taxon>Ascomycota</taxon>
        <taxon>Saccharomycotina</taxon>
        <taxon>Pichiomycetes</taxon>
        <taxon>Pichiales</taxon>
        <taxon>Pichiaceae</taxon>
        <taxon>Komagataella</taxon>
    </lineage>
</organism>